<reference evidence="1 2" key="1">
    <citation type="submission" date="2020-07" db="EMBL/GenBank/DDBJ databases">
        <title>Sequencing the genomes of 1000 actinobacteria strains.</title>
        <authorList>
            <person name="Klenk H.-P."/>
        </authorList>
    </citation>
    <scope>NUCLEOTIDE SEQUENCE [LARGE SCALE GENOMIC DNA]</scope>
    <source>
        <strain evidence="1 2">DSM 29531</strain>
    </source>
</reference>
<dbReference type="AlphaFoldDB" id="A0A853DG45"/>
<dbReference type="Gene3D" id="3.40.50.360">
    <property type="match status" value="1"/>
</dbReference>
<keyword evidence="2" id="KW-1185">Reference proteome</keyword>
<dbReference type="Proteomes" id="UP000571817">
    <property type="component" value="Unassembled WGS sequence"/>
</dbReference>
<protein>
    <submittedName>
        <fullName evidence="1">Flavodoxin</fullName>
    </submittedName>
</protein>
<evidence type="ECO:0000313" key="2">
    <source>
        <dbReference type="Proteomes" id="UP000571817"/>
    </source>
</evidence>
<dbReference type="SUPFAM" id="SSF52218">
    <property type="entry name" value="Flavoproteins"/>
    <property type="match status" value="1"/>
</dbReference>
<evidence type="ECO:0000313" key="1">
    <source>
        <dbReference type="EMBL" id="NYJ76512.1"/>
    </source>
</evidence>
<organism evidence="1 2">
    <name type="scientific">Allobranchiibius huperziae</name>
    <dbReference type="NCBI Taxonomy" id="1874116"/>
    <lineage>
        <taxon>Bacteria</taxon>
        <taxon>Bacillati</taxon>
        <taxon>Actinomycetota</taxon>
        <taxon>Actinomycetes</taxon>
        <taxon>Micrococcales</taxon>
        <taxon>Dermacoccaceae</taxon>
        <taxon>Allobranchiibius</taxon>
    </lineage>
</organism>
<name>A0A853DG45_9MICO</name>
<comment type="caution">
    <text evidence="1">The sequence shown here is derived from an EMBL/GenBank/DDBJ whole genome shotgun (WGS) entry which is preliminary data.</text>
</comment>
<proteinExistence type="predicted"/>
<dbReference type="InterPro" id="IPR029039">
    <property type="entry name" value="Flavoprotein-like_sf"/>
</dbReference>
<accession>A0A853DG45</accession>
<gene>
    <name evidence="1" type="ORF">HNR15_003530</name>
</gene>
<dbReference type="EMBL" id="JACCFW010000003">
    <property type="protein sequence ID" value="NYJ76512.1"/>
    <property type="molecule type" value="Genomic_DNA"/>
</dbReference>
<sequence>MATILVSSSRSAQGNTRRVASAIAAYLNADVISPAMATRDVLARADRIGFGSGIYWLGFDQDLVHQIERLPPMPGKDAFVFATSALPEPPFRQYLRRFRDLLEDKEFRVIGMFACRGAATWGPFKMVGGVSTDHPDETDLIAARAFATRLAP</sequence>
<dbReference type="RefSeq" id="WP_179483904.1">
    <property type="nucleotide sequence ID" value="NZ_JACCFW010000003.1"/>
</dbReference>